<proteinExistence type="predicted"/>
<evidence type="ECO:0000313" key="2">
    <source>
        <dbReference type="EMBL" id="TPN86704.1"/>
    </source>
</evidence>
<gene>
    <name evidence="2" type="ORF">FHK87_03645</name>
</gene>
<dbReference type="AlphaFoldDB" id="A0A504J800"/>
<sequence length="205" mass="23119">MPFITDAELKNYKDQIENADEAKRTAEYIHKKAIEGEKEKAKKFKIATIILGIIAILGVAGTVYFMNFNTPANMITQKDHKSALSLRDSKINELKETIQNLSMNQEIQADGGTATQVSKTGTLTGQIIYAVQIGAFEDKNLSLYSENFVNFKEIKSEGFNKYALGNFETLNEAKEFRRELVRLGFSNAFIGSYQNGQRIKIEEAW</sequence>
<dbReference type="RefSeq" id="WP_140589920.1">
    <property type="nucleotide sequence ID" value="NZ_VFWZ01000002.1"/>
</dbReference>
<dbReference type="Proteomes" id="UP000315540">
    <property type="component" value="Unassembled WGS sequence"/>
</dbReference>
<protein>
    <submittedName>
        <fullName evidence="2">SPOR domain-containing protein</fullName>
    </submittedName>
</protein>
<dbReference type="OrthoDB" id="1119072at2"/>
<keyword evidence="1" id="KW-0812">Transmembrane</keyword>
<comment type="caution">
    <text evidence="2">The sequence shown here is derived from an EMBL/GenBank/DDBJ whole genome shotgun (WGS) entry which is preliminary data.</text>
</comment>
<evidence type="ECO:0000313" key="3">
    <source>
        <dbReference type="Proteomes" id="UP000315540"/>
    </source>
</evidence>
<keyword evidence="1" id="KW-1133">Transmembrane helix</keyword>
<accession>A0A504J800</accession>
<feature type="transmembrane region" description="Helical" evidence="1">
    <location>
        <begin position="46"/>
        <end position="66"/>
    </location>
</feature>
<organism evidence="2 3">
    <name type="scientific">Aquimarina algicola</name>
    <dbReference type="NCBI Taxonomy" id="2589995"/>
    <lineage>
        <taxon>Bacteria</taxon>
        <taxon>Pseudomonadati</taxon>
        <taxon>Bacteroidota</taxon>
        <taxon>Flavobacteriia</taxon>
        <taxon>Flavobacteriales</taxon>
        <taxon>Flavobacteriaceae</taxon>
        <taxon>Aquimarina</taxon>
    </lineage>
</organism>
<keyword evidence="1" id="KW-0472">Membrane</keyword>
<name>A0A504J800_9FLAO</name>
<keyword evidence="3" id="KW-1185">Reference proteome</keyword>
<dbReference type="EMBL" id="VFWZ01000002">
    <property type="protein sequence ID" value="TPN86704.1"/>
    <property type="molecule type" value="Genomic_DNA"/>
</dbReference>
<evidence type="ECO:0000256" key="1">
    <source>
        <dbReference type="SAM" id="Phobius"/>
    </source>
</evidence>
<reference evidence="2 3" key="1">
    <citation type="submission" date="2019-06" db="EMBL/GenBank/DDBJ databases">
        <authorList>
            <person name="Meng X."/>
        </authorList>
    </citation>
    <scope>NUCLEOTIDE SEQUENCE [LARGE SCALE GENOMIC DNA]</scope>
    <source>
        <strain evidence="2 3">M625</strain>
    </source>
</reference>